<dbReference type="InterPro" id="IPR036322">
    <property type="entry name" value="WD40_repeat_dom_sf"/>
</dbReference>
<feature type="non-terminal residue" evidence="6">
    <location>
        <position position="1"/>
    </location>
</feature>
<evidence type="ECO:0000256" key="1">
    <source>
        <dbReference type="ARBA" id="ARBA00022574"/>
    </source>
</evidence>
<evidence type="ECO:0000256" key="4">
    <source>
        <dbReference type="ARBA" id="ARBA00023274"/>
    </source>
</evidence>
<keyword evidence="3" id="KW-0689">Ribosomal protein</keyword>
<dbReference type="SUPFAM" id="SSF50978">
    <property type="entry name" value="WD40 repeat-like"/>
    <property type="match status" value="1"/>
</dbReference>
<dbReference type="PROSITE" id="PS50294">
    <property type="entry name" value="WD_REPEATS_REGION"/>
    <property type="match status" value="1"/>
</dbReference>
<dbReference type="EMBL" id="MKKU01000526">
    <property type="protein sequence ID" value="RNF08827.1"/>
    <property type="molecule type" value="Genomic_DNA"/>
</dbReference>
<dbReference type="OrthoDB" id="6262491at2759"/>
<dbReference type="AlphaFoldDB" id="A0A3R7MVS4"/>
<dbReference type="PROSITE" id="PS00678">
    <property type="entry name" value="WD_REPEATS_1"/>
    <property type="match status" value="2"/>
</dbReference>
<dbReference type="Gene3D" id="2.130.10.10">
    <property type="entry name" value="YVTN repeat-like/Quinoprotein amine dehydrogenase"/>
    <property type="match status" value="3"/>
</dbReference>
<comment type="caution">
    <text evidence="6">The sequence shown here is derived from an EMBL/GenBank/DDBJ whole genome shotgun (WGS) entry which is preliminary data.</text>
</comment>
<sequence>AAVGVGGVGWGAEAMGDNLVASSSAQLVATVRHENIQLQKQLAEACHENRTLRKQLYHLSALLDIAVSKLASKGITLETPVGIRELREAVSRRDFVDTTAGVMDANDLGYETATTKSSSNRRFQLRRELREHTKPVQCAAFAPGERPILATGGLDCHLMLHNFLTGERLCDVKGHEQNVADVAWFEGSGNLLSASFDGTVKVWDARQGSSSLSRVYEFTTTGFVLAAVPLDKAFVFACTDSKKRTSIVDLRVQKPISWEHEVRANALTFSSFKTNLITGHNDGTMAVWDLRKIGLALSSTSSMEGEPTASDAPATSSAAFEASPTVSVPPITVIENEPSRSAITYLGYYHNRDDSKRLVVVSADNMVRLYRQAALSTSSSGAISLRNIVGGVPTRGFTVRAAFWKGVKKKTNVSAFFDDGERENDPQSRRLTECDLVVTPGAENTACVYDVTEEGNTVLLEKLEGHRGRVVGAAAHHGDTRPIIATYSADNTVKMWVPVKT</sequence>
<gene>
    <name evidence="6" type="ORF">Tco025E_07084</name>
</gene>
<feature type="repeat" description="WD" evidence="5">
    <location>
        <begin position="257"/>
        <end position="291"/>
    </location>
</feature>
<dbReference type="InterPro" id="IPR019775">
    <property type="entry name" value="WD40_repeat_CS"/>
</dbReference>
<proteinExistence type="predicted"/>
<keyword evidence="2" id="KW-0677">Repeat</keyword>
<dbReference type="PRINTS" id="PR00320">
    <property type="entry name" value="GPROTEINBRPT"/>
</dbReference>
<dbReference type="GO" id="GO:0005840">
    <property type="term" value="C:ribosome"/>
    <property type="evidence" value="ECO:0007669"/>
    <property type="project" value="UniProtKB-KW"/>
</dbReference>
<dbReference type="InterPro" id="IPR001680">
    <property type="entry name" value="WD40_rpt"/>
</dbReference>
<evidence type="ECO:0000256" key="3">
    <source>
        <dbReference type="ARBA" id="ARBA00022980"/>
    </source>
</evidence>
<reference evidence="6 7" key="1">
    <citation type="journal article" date="2018" name="BMC Genomics">
        <title>Genomic comparison of Trypanosoma conorhini and Trypanosoma rangeli to Trypanosoma cruzi strains of high and low virulence.</title>
        <authorList>
            <person name="Bradwell K.R."/>
            <person name="Koparde V.N."/>
            <person name="Matveyev A.V."/>
            <person name="Serrano M.G."/>
            <person name="Alves J.M."/>
            <person name="Parikh H."/>
            <person name="Huang B."/>
            <person name="Lee V."/>
            <person name="Espinosa-Alvarez O."/>
            <person name="Ortiz P.A."/>
            <person name="Costa-Martins A.G."/>
            <person name="Teixeira M.M."/>
            <person name="Buck G.A."/>
        </authorList>
    </citation>
    <scope>NUCLEOTIDE SEQUENCE [LARGE SCALE GENOMIC DNA]</scope>
    <source>
        <strain evidence="6 7">025E</strain>
    </source>
</reference>
<keyword evidence="7" id="KW-1185">Reference proteome</keyword>
<dbReference type="GO" id="GO:0005634">
    <property type="term" value="C:nucleus"/>
    <property type="evidence" value="ECO:0007669"/>
    <property type="project" value="TreeGrafter"/>
</dbReference>
<evidence type="ECO:0000256" key="5">
    <source>
        <dbReference type="PROSITE-ProRule" id="PRU00221"/>
    </source>
</evidence>
<dbReference type="GeneID" id="40320695"/>
<dbReference type="Proteomes" id="UP000284403">
    <property type="component" value="Unassembled WGS sequence"/>
</dbReference>
<evidence type="ECO:0000313" key="6">
    <source>
        <dbReference type="EMBL" id="RNF08827.1"/>
    </source>
</evidence>
<accession>A0A3R7MVS4</accession>
<dbReference type="InterPro" id="IPR015943">
    <property type="entry name" value="WD40/YVTN_repeat-like_dom_sf"/>
</dbReference>
<dbReference type="InterPro" id="IPR020472">
    <property type="entry name" value="WD40_PAC1"/>
</dbReference>
<feature type="repeat" description="WD" evidence="5">
    <location>
        <begin position="172"/>
        <end position="213"/>
    </location>
</feature>
<protein>
    <submittedName>
        <fullName evidence="6">Uncharacterized protein</fullName>
    </submittedName>
</protein>
<evidence type="ECO:0000313" key="7">
    <source>
        <dbReference type="Proteomes" id="UP000284403"/>
    </source>
</evidence>
<dbReference type="SMART" id="SM00320">
    <property type="entry name" value="WD40"/>
    <property type="match status" value="5"/>
</dbReference>
<dbReference type="RefSeq" id="XP_029225916.1">
    <property type="nucleotide sequence ID" value="XM_029373951.1"/>
</dbReference>
<dbReference type="PANTHER" id="PTHR19855">
    <property type="entry name" value="WD40 REPEAT PROTEIN 12, 37"/>
    <property type="match status" value="1"/>
</dbReference>
<dbReference type="Pfam" id="PF00400">
    <property type="entry name" value="WD40"/>
    <property type="match status" value="4"/>
</dbReference>
<dbReference type="PROSITE" id="PS50082">
    <property type="entry name" value="WD_REPEATS_2"/>
    <property type="match status" value="2"/>
</dbReference>
<evidence type="ECO:0000256" key="2">
    <source>
        <dbReference type="ARBA" id="ARBA00022737"/>
    </source>
</evidence>
<organism evidence="6 7">
    <name type="scientific">Trypanosoma conorhini</name>
    <dbReference type="NCBI Taxonomy" id="83891"/>
    <lineage>
        <taxon>Eukaryota</taxon>
        <taxon>Discoba</taxon>
        <taxon>Euglenozoa</taxon>
        <taxon>Kinetoplastea</taxon>
        <taxon>Metakinetoplastina</taxon>
        <taxon>Trypanosomatida</taxon>
        <taxon>Trypanosomatidae</taxon>
        <taxon>Trypanosoma</taxon>
    </lineage>
</organism>
<dbReference type="GO" id="GO:1990904">
    <property type="term" value="C:ribonucleoprotein complex"/>
    <property type="evidence" value="ECO:0007669"/>
    <property type="project" value="UniProtKB-KW"/>
</dbReference>
<dbReference type="PANTHER" id="PTHR19855:SF11">
    <property type="entry name" value="RIBOSOME BIOGENESIS PROTEIN WDR12"/>
    <property type="match status" value="1"/>
</dbReference>
<keyword evidence="1 5" id="KW-0853">WD repeat</keyword>
<keyword evidence="4" id="KW-0687">Ribonucleoprotein</keyword>
<name>A0A3R7MVS4_9TRYP</name>